<dbReference type="eggNOG" id="ENOG5033UP9">
    <property type="taxonomic scope" value="Bacteria"/>
</dbReference>
<sequence length="123" mass="13402">MNIQDIKLLADIGVLGSNSGLTREAEHIFAALRLSKSGEQVAVTTTALNLFNRGQFPEAAKTLSKWCENKTPAIPHALLAMVYWTWGFNVNAEAYARDVLSQALEPEAHALAKEVLDGMGVTY</sequence>
<gene>
    <name evidence="1" type="ORF">OM33_17555</name>
</gene>
<keyword evidence="2" id="KW-1185">Reference proteome</keyword>
<organism evidence="1 2">
    <name type="scientific">Pseudoalteromonas piratica</name>
    <dbReference type="NCBI Taxonomy" id="1348114"/>
    <lineage>
        <taxon>Bacteria</taxon>
        <taxon>Pseudomonadati</taxon>
        <taxon>Pseudomonadota</taxon>
        <taxon>Gammaproteobacteria</taxon>
        <taxon>Alteromonadales</taxon>
        <taxon>Pseudoalteromonadaceae</taxon>
        <taxon>Pseudoalteromonas</taxon>
    </lineage>
</organism>
<dbReference type="AlphaFoldDB" id="A0A0A7ELP8"/>
<protein>
    <recommendedName>
        <fullName evidence="3">Type III secretion protein</fullName>
    </recommendedName>
</protein>
<dbReference type="EMBL" id="CP009889">
    <property type="protein sequence ID" value="AIY66897.1"/>
    <property type="molecule type" value="Genomic_DNA"/>
</dbReference>
<evidence type="ECO:0008006" key="3">
    <source>
        <dbReference type="Google" id="ProtNLM"/>
    </source>
</evidence>
<dbReference type="RefSeq" id="WP_040135507.1">
    <property type="nucleotide sequence ID" value="NZ_CP009889.1"/>
</dbReference>
<dbReference type="HOGENOM" id="CLU_2013350_0_0_6"/>
<dbReference type="STRING" id="1348114.OM33_17555"/>
<dbReference type="Proteomes" id="UP000030341">
    <property type="component" value="Chromosome 2"/>
</dbReference>
<evidence type="ECO:0000313" key="1">
    <source>
        <dbReference type="EMBL" id="AIY66897.1"/>
    </source>
</evidence>
<name>A0A0A7ELP8_9GAMM</name>
<dbReference type="KEGG" id="pseo:OM33_17555"/>
<dbReference type="OrthoDB" id="6401564at2"/>
<dbReference type="InterPro" id="IPR011990">
    <property type="entry name" value="TPR-like_helical_dom_sf"/>
</dbReference>
<dbReference type="Gene3D" id="1.25.40.10">
    <property type="entry name" value="Tetratricopeptide repeat domain"/>
    <property type="match status" value="1"/>
</dbReference>
<proteinExistence type="predicted"/>
<evidence type="ECO:0000313" key="2">
    <source>
        <dbReference type="Proteomes" id="UP000030341"/>
    </source>
</evidence>
<accession>A0A0A7ELP8</accession>
<reference evidence="1 2" key="1">
    <citation type="submission" date="2014-11" db="EMBL/GenBank/DDBJ databases">
        <title>Complete Genome Sequence of Pseudoalteromonas sp. Strain OCN003 Isolated from Kaneohe Bay, Oahu, Hawaii.</title>
        <authorList>
            <person name="Beurmann S."/>
            <person name="Videau P."/>
            <person name="Ushijima B."/>
            <person name="Smith A.M."/>
            <person name="Aeby G.S."/>
            <person name="Callahan S.M."/>
            <person name="Belcaid M."/>
        </authorList>
    </citation>
    <scope>NUCLEOTIDE SEQUENCE [LARGE SCALE GENOMIC DNA]</scope>
    <source>
        <strain evidence="1 2">OCN003</strain>
    </source>
</reference>